<dbReference type="Gene3D" id="1.20.58.60">
    <property type="match status" value="2"/>
</dbReference>
<gene>
    <name evidence="3" type="ORF">NHX12_010101</name>
</gene>
<dbReference type="EMBL" id="JANIIK010000115">
    <property type="protein sequence ID" value="KAJ3589255.1"/>
    <property type="molecule type" value="Genomic_DNA"/>
</dbReference>
<name>A0A9Q0I8K1_9TELE</name>
<dbReference type="CDD" id="cd00176">
    <property type="entry name" value="SPEC"/>
    <property type="match status" value="1"/>
</dbReference>
<dbReference type="SUPFAM" id="SSF46966">
    <property type="entry name" value="Spectrin repeat"/>
    <property type="match status" value="2"/>
</dbReference>
<evidence type="ECO:0000313" key="4">
    <source>
        <dbReference type="Proteomes" id="UP001148018"/>
    </source>
</evidence>
<evidence type="ECO:0000256" key="2">
    <source>
        <dbReference type="ARBA" id="ARBA00023203"/>
    </source>
</evidence>
<dbReference type="GO" id="GO:0003779">
    <property type="term" value="F:actin binding"/>
    <property type="evidence" value="ECO:0007669"/>
    <property type="project" value="UniProtKB-KW"/>
</dbReference>
<dbReference type="Proteomes" id="UP001148018">
    <property type="component" value="Unassembled WGS sequence"/>
</dbReference>
<accession>A0A9Q0I8K1</accession>
<dbReference type="FunFam" id="1.20.58.60:FF:000033">
    <property type="entry name" value="Spectrin beta chain"/>
    <property type="match status" value="1"/>
</dbReference>
<feature type="non-terminal residue" evidence="3">
    <location>
        <position position="1"/>
    </location>
</feature>
<keyword evidence="4" id="KW-1185">Reference proteome</keyword>
<proteinExistence type="predicted"/>
<keyword evidence="2" id="KW-0009">Actin-binding</keyword>
<dbReference type="PANTHER" id="PTHR11915">
    <property type="entry name" value="SPECTRIN/FILAMIN RELATED CYTOSKELETAL PROTEIN"/>
    <property type="match status" value="1"/>
</dbReference>
<dbReference type="InterPro" id="IPR002017">
    <property type="entry name" value="Spectrin_repeat"/>
</dbReference>
<dbReference type="OrthoDB" id="8927355at2759"/>
<dbReference type="InterPro" id="IPR018159">
    <property type="entry name" value="Spectrin/alpha-actinin"/>
</dbReference>
<evidence type="ECO:0000256" key="1">
    <source>
        <dbReference type="ARBA" id="ARBA00022737"/>
    </source>
</evidence>
<dbReference type="AlphaFoldDB" id="A0A9Q0I8K1"/>
<sequence>MLMARDTARDEAQKLHRKWLKHQAFMAELARNKEWLAKIEQEGQELIQEKPELRPVVQQKLEEIRECWSDLERTTKAKARQLFENNKPEPTVKSYSDLDSQLSHLERQPPQLEPAHHLPTFNEQLQKFQTMESQIGDIYKDVSDLGSLQGVCLPQRVVGNREGGEQSGVVETRIVRLIEPLKERRRILLASKEMHQVAQDLEDEM</sequence>
<organism evidence="3 4">
    <name type="scientific">Muraenolepis orangiensis</name>
    <name type="common">Patagonian moray cod</name>
    <dbReference type="NCBI Taxonomy" id="630683"/>
    <lineage>
        <taxon>Eukaryota</taxon>
        <taxon>Metazoa</taxon>
        <taxon>Chordata</taxon>
        <taxon>Craniata</taxon>
        <taxon>Vertebrata</taxon>
        <taxon>Euteleostomi</taxon>
        <taxon>Actinopterygii</taxon>
        <taxon>Neopterygii</taxon>
        <taxon>Teleostei</taxon>
        <taxon>Neoteleostei</taxon>
        <taxon>Acanthomorphata</taxon>
        <taxon>Zeiogadaria</taxon>
        <taxon>Gadariae</taxon>
        <taxon>Gadiformes</taxon>
        <taxon>Muraenolepidoidei</taxon>
        <taxon>Muraenolepididae</taxon>
        <taxon>Muraenolepis</taxon>
    </lineage>
</organism>
<dbReference type="Pfam" id="PF00435">
    <property type="entry name" value="Spectrin"/>
    <property type="match status" value="1"/>
</dbReference>
<protein>
    <submittedName>
        <fullName evidence="3">Uncharacterized protein</fullName>
    </submittedName>
</protein>
<comment type="caution">
    <text evidence="3">The sequence shown here is derived from an EMBL/GenBank/DDBJ whole genome shotgun (WGS) entry which is preliminary data.</text>
</comment>
<keyword evidence="1" id="KW-0677">Repeat</keyword>
<evidence type="ECO:0000313" key="3">
    <source>
        <dbReference type="EMBL" id="KAJ3589255.1"/>
    </source>
</evidence>
<reference evidence="3" key="1">
    <citation type="submission" date="2022-07" db="EMBL/GenBank/DDBJ databases">
        <title>Chromosome-level genome of Muraenolepis orangiensis.</title>
        <authorList>
            <person name="Kim J."/>
        </authorList>
    </citation>
    <scope>NUCLEOTIDE SEQUENCE</scope>
    <source>
        <strain evidence="3">KU_S4_2022</strain>
        <tissue evidence="3">Muscle</tissue>
    </source>
</reference>